<organism evidence="5 6">
    <name type="scientific">Daphnia galeata</name>
    <dbReference type="NCBI Taxonomy" id="27404"/>
    <lineage>
        <taxon>Eukaryota</taxon>
        <taxon>Metazoa</taxon>
        <taxon>Ecdysozoa</taxon>
        <taxon>Arthropoda</taxon>
        <taxon>Crustacea</taxon>
        <taxon>Branchiopoda</taxon>
        <taxon>Diplostraca</taxon>
        <taxon>Cladocera</taxon>
        <taxon>Anomopoda</taxon>
        <taxon>Daphniidae</taxon>
        <taxon>Daphnia</taxon>
    </lineage>
</organism>
<dbReference type="EMBL" id="CAKKLH010000289">
    <property type="protein sequence ID" value="CAH0108920.1"/>
    <property type="molecule type" value="Genomic_DNA"/>
</dbReference>
<sequence length="574" mass="65378">MASAECSHETKECTRRVFEAVNQNSVSLLQSARKTYSEIQLLISLAECNEEGETPLAIAIKSNYVSVVDEIMRFMELDCNIVENEFKLTFVINQLLLQQIPIKELIDVLIVADTDIFLKSTEWLMFIAKIFLKSNSLTRQDTIILLELIGSVIITQLCDENFEEETVLYGNCGLECWRKAMTLRYFPTDGGDLLLKLPNVLVPSELTSVIFGSAVEVATIEELDLLQKDFERNYFPDADRRLPCVKRMLIQAFLVIRRITTQEHLGHPHWFYLESLATFADVFMDSDDNIGIKPCLFILEELNGFDPNLLPLKSFDLFTDLLDMLSLKFVDHLSEPPNSPRGRELNYANLLMVTKWITSMQSSDFQFENVISFHPLLVVYRLVFVMKSISSRITSEEQQKLEKFYGDFFRDFPERTTTVLHVAVVDNICDSTNYERLQTIQRLLQFGADPNAIDEKGQNPLHLLAAATQFTDENESVPLFQALLEAETHLDAAGDDGKTVLCILKEKLRGNVHHYFESLIKTVFSLSCCCARVIRRHGIPLEDWLPPHLKKLISSHNAKALASIDLHQPPPGGC</sequence>
<proteinExistence type="predicted"/>
<evidence type="ECO:0000256" key="1">
    <source>
        <dbReference type="ARBA" id="ARBA00022737"/>
    </source>
</evidence>
<dbReference type="InterPro" id="IPR002110">
    <property type="entry name" value="Ankyrin_rpt"/>
</dbReference>
<gene>
    <name evidence="5" type="ORF">DGAL_LOCUS12377</name>
</gene>
<dbReference type="AlphaFoldDB" id="A0A8J2RSR1"/>
<evidence type="ECO:0000256" key="4">
    <source>
        <dbReference type="ARBA" id="ARBA00039237"/>
    </source>
</evidence>
<dbReference type="Gene3D" id="1.25.40.20">
    <property type="entry name" value="Ankyrin repeat-containing domain"/>
    <property type="match status" value="1"/>
</dbReference>
<dbReference type="Pfam" id="PF13637">
    <property type="entry name" value="Ank_4"/>
    <property type="match status" value="1"/>
</dbReference>
<dbReference type="InterPro" id="IPR036770">
    <property type="entry name" value="Ankyrin_rpt-contain_sf"/>
</dbReference>
<evidence type="ECO:0000313" key="5">
    <source>
        <dbReference type="EMBL" id="CAH0108920.1"/>
    </source>
</evidence>
<comment type="function">
    <text evidence="3">Plays an important role in regulating intracellular signaling events associated with erythroid terminal differentiation.</text>
</comment>
<accession>A0A8J2RSR1</accession>
<keyword evidence="2" id="KW-0040">ANK repeat</keyword>
<name>A0A8J2RSR1_9CRUS</name>
<comment type="caution">
    <text evidence="5">The sequence shown here is derived from an EMBL/GenBank/DDBJ whole genome shotgun (WGS) entry which is preliminary data.</text>
</comment>
<evidence type="ECO:0000256" key="2">
    <source>
        <dbReference type="ARBA" id="ARBA00023043"/>
    </source>
</evidence>
<dbReference type="OrthoDB" id="3246549at2759"/>
<dbReference type="PANTHER" id="PTHR24197">
    <property type="entry name" value="ANKYRIN REPEAT DOMAIN-CONTAINING PROTEIN 61"/>
    <property type="match status" value="1"/>
</dbReference>
<dbReference type="PANTHER" id="PTHR24197:SF44">
    <property type="entry name" value="ANKYRIN REPEAT DOMAIN-CONTAINING PROTEIN 54"/>
    <property type="match status" value="1"/>
</dbReference>
<dbReference type="SMART" id="SM00248">
    <property type="entry name" value="ANK"/>
    <property type="match status" value="3"/>
</dbReference>
<keyword evidence="6" id="KW-1185">Reference proteome</keyword>
<protein>
    <recommendedName>
        <fullName evidence="4">Ankyrin repeat domain-containing protein 54</fullName>
    </recommendedName>
</protein>
<evidence type="ECO:0000313" key="6">
    <source>
        <dbReference type="Proteomes" id="UP000789390"/>
    </source>
</evidence>
<reference evidence="5" key="1">
    <citation type="submission" date="2021-11" db="EMBL/GenBank/DDBJ databases">
        <authorList>
            <person name="Schell T."/>
        </authorList>
    </citation>
    <scope>NUCLEOTIDE SEQUENCE</scope>
    <source>
        <strain evidence="5">M5</strain>
    </source>
</reference>
<evidence type="ECO:0000256" key="3">
    <source>
        <dbReference type="ARBA" id="ARBA00037385"/>
    </source>
</evidence>
<dbReference type="Proteomes" id="UP000789390">
    <property type="component" value="Unassembled WGS sequence"/>
</dbReference>
<dbReference type="SUPFAM" id="SSF48403">
    <property type="entry name" value="Ankyrin repeat"/>
    <property type="match status" value="1"/>
</dbReference>
<keyword evidence="1" id="KW-0677">Repeat</keyword>